<accession>A0A4Y2KAN8</accession>
<keyword evidence="2" id="KW-1185">Reference proteome</keyword>
<dbReference type="EMBL" id="BGPR01004381">
    <property type="protein sequence ID" value="GBM99019.1"/>
    <property type="molecule type" value="Genomic_DNA"/>
</dbReference>
<evidence type="ECO:0000313" key="2">
    <source>
        <dbReference type="Proteomes" id="UP000499080"/>
    </source>
</evidence>
<gene>
    <name evidence="1" type="ORF">AVEN_62186_1</name>
</gene>
<dbReference type="Proteomes" id="UP000499080">
    <property type="component" value="Unassembled WGS sequence"/>
</dbReference>
<reference evidence="1 2" key="1">
    <citation type="journal article" date="2019" name="Sci. Rep.">
        <title>Orb-weaving spider Araneus ventricosus genome elucidates the spidroin gene catalogue.</title>
        <authorList>
            <person name="Kono N."/>
            <person name="Nakamura H."/>
            <person name="Ohtoshi R."/>
            <person name="Moran D.A.P."/>
            <person name="Shinohara A."/>
            <person name="Yoshida Y."/>
            <person name="Fujiwara M."/>
            <person name="Mori M."/>
            <person name="Tomita M."/>
            <person name="Arakawa K."/>
        </authorList>
    </citation>
    <scope>NUCLEOTIDE SEQUENCE [LARGE SCALE GENOMIC DNA]</scope>
</reference>
<comment type="caution">
    <text evidence="1">The sequence shown here is derived from an EMBL/GenBank/DDBJ whole genome shotgun (WGS) entry which is preliminary data.</text>
</comment>
<protein>
    <submittedName>
        <fullName evidence="1">Uncharacterized protein</fullName>
    </submittedName>
</protein>
<name>A0A4Y2KAN8_ARAVE</name>
<proteinExistence type="predicted"/>
<organism evidence="1 2">
    <name type="scientific">Araneus ventricosus</name>
    <name type="common">Orbweaver spider</name>
    <name type="synonym">Epeira ventricosa</name>
    <dbReference type="NCBI Taxonomy" id="182803"/>
    <lineage>
        <taxon>Eukaryota</taxon>
        <taxon>Metazoa</taxon>
        <taxon>Ecdysozoa</taxon>
        <taxon>Arthropoda</taxon>
        <taxon>Chelicerata</taxon>
        <taxon>Arachnida</taxon>
        <taxon>Araneae</taxon>
        <taxon>Araneomorphae</taxon>
        <taxon>Entelegynae</taxon>
        <taxon>Araneoidea</taxon>
        <taxon>Araneidae</taxon>
        <taxon>Araneus</taxon>
    </lineage>
</organism>
<dbReference type="AlphaFoldDB" id="A0A4Y2KAN8"/>
<evidence type="ECO:0000313" key="1">
    <source>
        <dbReference type="EMBL" id="GBM99019.1"/>
    </source>
</evidence>
<sequence>MNISSKTMTYSAKFTEFANVLKALSNNFPLSLHSPSMCQTSHNWKIRPCIMIPDFPILPLLQSLYRTVSTKDRARAEQLKNVPLLNMKPGAYKIVY</sequence>